<dbReference type="GO" id="GO:0016746">
    <property type="term" value="F:acyltransferase activity"/>
    <property type="evidence" value="ECO:0007669"/>
    <property type="project" value="UniProtKB-KW"/>
</dbReference>
<evidence type="ECO:0000259" key="3">
    <source>
        <dbReference type="Pfam" id="PF25087"/>
    </source>
</evidence>
<dbReference type="Pfam" id="PF25087">
    <property type="entry name" value="GMPPB_C"/>
    <property type="match status" value="1"/>
</dbReference>
<evidence type="ECO:0000256" key="1">
    <source>
        <dbReference type="ARBA" id="ARBA00022679"/>
    </source>
</evidence>
<sequence>YIRPSTSIGDNCHIGSAVEVKNSIIMRDSKIPHHNYVGDSVIGEGCNLGAGTKIANLRLDKKEIKAVGIDTGRHKLGAILGDGVQSGINACIDVGSLIGNDTYIGAGALASGVIAPNSRIFG</sequence>
<name>X0VWJ3_9ZZZZ</name>
<keyword evidence="1" id="KW-0808">Transferase</keyword>
<organism evidence="4">
    <name type="scientific">marine sediment metagenome</name>
    <dbReference type="NCBI Taxonomy" id="412755"/>
    <lineage>
        <taxon>unclassified sequences</taxon>
        <taxon>metagenomes</taxon>
        <taxon>ecological metagenomes</taxon>
    </lineage>
</organism>
<accession>X0VWJ3</accession>
<evidence type="ECO:0000313" key="4">
    <source>
        <dbReference type="EMBL" id="GAG16818.1"/>
    </source>
</evidence>
<reference evidence="4" key="1">
    <citation type="journal article" date="2014" name="Front. Microbiol.">
        <title>High frequency of phylogenetically diverse reductive dehalogenase-homologous genes in deep subseafloor sedimentary metagenomes.</title>
        <authorList>
            <person name="Kawai M."/>
            <person name="Futagami T."/>
            <person name="Toyoda A."/>
            <person name="Takaki Y."/>
            <person name="Nishi S."/>
            <person name="Hori S."/>
            <person name="Arai W."/>
            <person name="Tsubouchi T."/>
            <person name="Morono Y."/>
            <person name="Uchiyama I."/>
            <person name="Ito T."/>
            <person name="Fujiyama A."/>
            <person name="Inagaki F."/>
            <person name="Takami H."/>
        </authorList>
    </citation>
    <scope>NUCLEOTIDE SEQUENCE</scope>
    <source>
        <strain evidence="4">Expedition CK06-06</strain>
    </source>
</reference>
<dbReference type="InterPro" id="IPR050065">
    <property type="entry name" value="GlmU-like"/>
</dbReference>
<dbReference type="AlphaFoldDB" id="X0VWJ3"/>
<dbReference type="EMBL" id="BARS01031321">
    <property type="protein sequence ID" value="GAG16818.1"/>
    <property type="molecule type" value="Genomic_DNA"/>
</dbReference>
<dbReference type="Gene3D" id="2.160.10.10">
    <property type="entry name" value="Hexapeptide repeat proteins"/>
    <property type="match status" value="1"/>
</dbReference>
<dbReference type="SUPFAM" id="SSF51161">
    <property type="entry name" value="Trimeric LpxA-like enzymes"/>
    <property type="match status" value="1"/>
</dbReference>
<dbReference type="InterPro" id="IPR011004">
    <property type="entry name" value="Trimer_LpxA-like_sf"/>
</dbReference>
<protein>
    <recommendedName>
        <fullName evidence="3">Mannose-1-phosphate guanyltransferase C-terminal domain-containing protein</fullName>
    </recommendedName>
</protein>
<comment type="caution">
    <text evidence="4">The sequence shown here is derived from an EMBL/GenBank/DDBJ whole genome shotgun (WGS) entry which is preliminary data.</text>
</comment>
<evidence type="ECO:0000256" key="2">
    <source>
        <dbReference type="ARBA" id="ARBA00023315"/>
    </source>
</evidence>
<feature type="non-terminal residue" evidence="4">
    <location>
        <position position="1"/>
    </location>
</feature>
<dbReference type="PANTHER" id="PTHR43584:SF8">
    <property type="entry name" value="N-ACETYLMURAMATE ALPHA-1-PHOSPHATE URIDYLYLTRANSFERASE"/>
    <property type="match status" value="1"/>
</dbReference>
<proteinExistence type="predicted"/>
<feature type="domain" description="Mannose-1-phosphate guanyltransferase C-terminal" evidence="3">
    <location>
        <begin position="2"/>
        <end position="85"/>
    </location>
</feature>
<dbReference type="InterPro" id="IPR056729">
    <property type="entry name" value="GMPPB_C"/>
</dbReference>
<dbReference type="PANTHER" id="PTHR43584">
    <property type="entry name" value="NUCLEOTIDYL TRANSFERASE"/>
    <property type="match status" value="1"/>
</dbReference>
<gene>
    <name evidence="4" type="ORF">S01H1_48761</name>
</gene>
<keyword evidence="2" id="KW-0012">Acyltransferase</keyword>
<dbReference type="GO" id="GO:0016779">
    <property type="term" value="F:nucleotidyltransferase activity"/>
    <property type="evidence" value="ECO:0007669"/>
    <property type="project" value="UniProtKB-ARBA"/>
</dbReference>